<accession>A0A6S6TUU7</accession>
<proteinExistence type="predicted"/>
<gene>
    <name evidence="2" type="ORF">HELGO_WM1816</name>
</gene>
<keyword evidence="2" id="KW-0378">Hydrolase</keyword>
<dbReference type="AlphaFoldDB" id="A0A6S6TUU7"/>
<dbReference type="EC" id="3.1.21.3" evidence="2"/>
<dbReference type="EMBL" id="CACVAX010000059">
    <property type="protein sequence ID" value="CAA6821907.1"/>
    <property type="molecule type" value="Genomic_DNA"/>
</dbReference>
<reference evidence="2" key="1">
    <citation type="submission" date="2020-01" db="EMBL/GenBank/DDBJ databases">
        <authorList>
            <person name="Meier V. D."/>
            <person name="Meier V D."/>
        </authorList>
    </citation>
    <scope>NUCLEOTIDE SEQUENCE</scope>
    <source>
        <strain evidence="2">HLG_WM_MAG_04</strain>
    </source>
</reference>
<organism evidence="2">
    <name type="scientific">uncultured Sulfurovum sp</name>
    <dbReference type="NCBI Taxonomy" id="269237"/>
    <lineage>
        <taxon>Bacteria</taxon>
        <taxon>Pseudomonadati</taxon>
        <taxon>Campylobacterota</taxon>
        <taxon>Epsilonproteobacteria</taxon>
        <taxon>Campylobacterales</taxon>
        <taxon>Sulfurovaceae</taxon>
        <taxon>Sulfurovum</taxon>
        <taxon>environmental samples</taxon>
    </lineage>
</organism>
<feature type="domain" description="Type I restriction enzyme R protein C-terminal" evidence="1">
    <location>
        <begin position="1"/>
        <end position="136"/>
    </location>
</feature>
<dbReference type="Pfam" id="PF12008">
    <property type="entry name" value="EcoR124_C"/>
    <property type="match status" value="1"/>
</dbReference>
<dbReference type="InterPro" id="IPR022625">
    <property type="entry name" value="TypeI_RM_Rsu_C"/>
</dbReference>
<name>A0A6S6TUU7_9BACT</name>
<sequence length="172" mass="20233">MTLLGKYNDAKEEDKKAQKEQILNIINGDARLRSKRELIEKFINKNLPHIEKNENIADEFENFWEEEREKGFKTLCSEEKLKCDEVQKVVDSYLYDERKPLSATIVQTLESKPKLLERRKVIPHVTTKILDYVEKFMDGVGVANRDDYNEVLMVAEPKEKYRIEAKPKAPLF</sequence>
<evidence type="ECO:0000313" key="2">
    <source>
        <dbReference type="EMBL" id="CAA6821907.1"/>
    </source>
</evidence>
<dbReference type="GO" id="GO:0009035">
    <property type="term" value="F:type I site-specific deoxyribonuclease activity"/>
    <property type="evidence" value="ECO:0007669"/>
    <property type="project" value="UniProtKB-EC"/>
</dbReference>
<evidence type="ECO:0000259" key="1">
    <source>
        <dbReference type="Pfam" id="PF12008"/>
    </source>
</evidence>
<protein>
    <submittedName>
        <fullName evidence="2">Type I restriction-modification system, restriction subunit R (EC)</fullName>
        <ecNumber evidence="2">3.1.21.3</ecNumber>
    </submittedName>
</protein>